<dbReference type="InterPro" id="IPR005814">
    <property type="entry name" value="Aminotrans_3"/>
</dbReference>
<evidence type="ECO:0000313" key="6">
    <source>
        <dbReference type="Proteomes" id="UP000316199"/>
    </source>
</evidence>
<dbReference type="InterPro" id="IPR015421">
    <property type="entry name" value="PyrdxlP-dep_Trfase_major"/>
</dbReference>
<sequence>MLNNAAESIMHVVTRPEQVMVRGKGSYLWDANGNRYLDFIQGWAVNSLGHCPPVLVRAINKQMKELLNGSPALLNNQMIAAADLLVKNSCLDKVWFGNSGAEVNEGAIKLARKYGAQHLNGAYEIITANNSFHGRTL</sequence>
<comment type="caution">
    <text evidence="5">The sequence shown here is derived from an EMBL/GenBank/DDBJ whole genome shotgun (WGS) entry which is preliminary data.</text>
</comment>
<evidence type="ECO:0000256" key="3">
    <source>
        <dbReference type="ARBA" id="ARBA00022679"/>
    </source>
</evidence>
<reference evidence="5 6" key="1">
    <citation type="submission" date="2019-02" db="EMBL/GenBank/DDBJ databases">
        <title>Prokaryotic population dynamics and viral predation in marine succession experiment using metagenomics: the confinement effect.</title>
        <authorList>
            <person name="Haro-Moreno J.M."/>
            <person name="Rodriguez-Valera F."/>
            <person name="Lopez-Perez M."/>
        </authorList>
    </citation>
    <scope>NUCLEOTIDE SEQUENCE [LARGE SCALE GENOMIC DNA]</scope>
    <source>
        <strain evidence="5">MED-G157</strain>
    </source>
</reference>
<dbReference type="EMBL" id="SHAG01000003">
    <property type="protein sequence ID" value="RZO77365.1"/>
    <property type="molecule type" value="Genomic_DNA"/>
</dbReference>
<dbReference type="PANTHER" id="PTHR11986">
    <property type="entry name" value="AMINOTRANSFERASE CLASS III"/>
    <property type="match status" value="1"/>
</dbReference>
<accession>A0A520S4E5</accession>
<dbReference type="GO" id="GO:0042802">
    <property type="term" value="F:identical protein binding"/>
    <property type="evidence" value="ECO:0007669"/>
    <property type="project" value="TreeGrafter"/>
</dbReference>
<organism evidence="5 6">
    <name type="scientific">OM182 bacterium</name>
    <dbReference type="NCBI Taxonomy" id="2510334"/>
    <lineage>
        <taxon>Bacteria</taxon>
        <taxon>Pseudomonadati</taxon>
        <taxon>Pseudomonadota</taxon>
        <taxon>Gammaproteobacteria</taxon>
        <taxon>OMG group</taxon>
        <taxon>OM182 clade</taxon>
    </lineage>
</organism>
<evidence type="ECO:0000256" key="1">
    <source>
        <dbReference type="ARBA" id="ARBA00001933"/>
    </source>
</evidence>
<dbReference type="GO" id="GO:0030170">
    <property type="term" value="F:pyridoxal phosphate binding"/>
    <property type="evidence" value="ECO:0007669"/>
    <property type="project" value="InterPro"/>
</dbReference>
<name>A0A520S4E5_9GAMM</name>
<evidence type="ECO:0000256" key="4">
    <source>
        <dbReference type="ARBA" id="ARBA00022898"/>
    </source>
</evidence>
<dbReference type="PANTHER" id="PTHR11986:SF79">
    <property type="entry name" value="ACETYLORNITHINE AMINOTRANSFERASE, MITOCHONDRIAL"/>
    <property type="match status" value="1"/>
</dbReference>
<dbReference type="Proteomes" id="UP000316199">
    <property type="component" value="Unassembled WGS sequence"/>
</dbReference>
<dbReference type="SUPFAM" id="SSF53383">
    <property type="entry name" value="PLP-dependent transferases"/>
    <property type="match status" value="1"/>
</dbReference>
<evidence type="ECO:0000313" key="5">
    <source>
        <dbReference type="EMBL" id="RZO77365.1"/>
    </source>
</evidence>
<comment type="cofactor">
    <cofactor evidence="1">
        <name>pyridoxal 5'-phosphate</name>
        <dbReference type="ChEBI" id="CHEBI:597326"/>
    </cofactor>
</comment>
<dbReference type="Pfam" id="PF00202">
    <property type="entry name" value="Aminotran_3"/>
    <property type="match status" value="1"/>
</dbReference>
<dbReference type="InterPro" id="IPR050103">
    <property type="entry name" value="Class-III_PLP-dep_AT"/>
</dbReference>
<dbReference type="AlphaFoldDB" id="A0A520S4E5"/>
<gene>
    <name evidence="5" type="ORF">EVA68_01885</name>
</gene>
<evidence type="ECO:0000256" key="2">
    <source>
        <dbReference type="ARBA" id="ARBA00022576"/>
    </source>
</evidence>
<keyword evidence="4" id="KW-0663">Pyridoxal phosphate</keyword>
<dbReference type="Gene3D" id="3.40.640.10">
    <property type="entry name" value="Type I PLP-dependent aspartate aminotransferase-like (Major domain)"/>
    <property type="match status" value="1"/>
</dbReference>
<keyword evidence="3 5" id="KW-0808">Transferase</keyword>
<feature type="non-terminal residue" evidence="5">
    <location>
        <position position="137"/>
    </location>
</feature>
<proteinExistence type="predicted"/>
<keyword evidence="2 5" id="KW-0032">Aminotransferase</keyword>
<dbReference type="Gene3D" id="3.90.1150.10">
    <property type="entry name" value="Aspartate Aminotransferase, domain 1"/>
    <property type="match status" value="1"/>
</dbReference>
<protein>
    <submittedName>
        <fullName evidence="5">Aminotransferase class III-fold pyridoxal phosphate-dependent enzyme</fullName>
    </submittedName>
</protein>
<dbReference type="GO" id="GO:0008483">
    <property type="term" value="F:transaminase activity"/>
    <property type="evidence" value="ECO:0007669"/>
    <property type="project" value="UniProtKB-KW"/>
</dbReference>
<dbReference type="InterPro" id="IPR015424">
    <property type="entry name" value="PyrdxlP-dep_Trfase"/>
</dbReference>
<dbReference type="InterPro" id="IPR015422">
    <property type="entry name" value="PyrdxlP-dep_Trfase_small"/>
</dbReference>